<sequence>MRNLAALLLTSTPAFAHADRLPHAHGSEAYWVAAGVIVIALAGLGIFRLQKLRASK</sequence>
<evidence type="ECO:0000313" key="3">
    <source>
        <dbReference type="EMBL" id="SEV93389.1"/>
    </source>
</evidence>
<name>A0A1I0MY66_9RHOB</name>
<proteinExistence type="predicted"/>
<keyword evidence="1" id="KW-0472">Membrane</keyword>
<keyword evidence="1" id="KW-1133">Transmembrane helix</keyword>
<evidence type="ECO:0000313" key="4">
    <source>
        <dbReference type="Proteomes" id="UP000199650"/>
    </source>
</evidence>
<evidence type="ECO:0000256" key="2">
    <source>
        <dbReference type="SAM" id="SignalP"/>
    </source>
</evidence>
<keyword evidence="4" id="KW-1185">Reference proteome</keyword>
<protein>
    <recommendedName>
        <fullName evidence="5">LPXTG-motif cell wall anchor domain-containing protein</fullName>
    </recommendedName>
</protein>
<keyword evidence="2" id="KW-0732">Signal</keyword>
<dbReference type="Proteomes" id="UP000199650">
    <property type="component" value="Unassembled WGS sequence"/>
</dbReference>
<dbReference type="STRING" id="1173584.SAMN05444851_0408"/>
<dbReference type="EMBL" id="FOJB01000001">
    <property type="protein sequence ID" value="SEV93389.1"/>
    <property type="molecule type" value="Genomic_DNA"/>
</dbReference>
<evidence type="ECO:0008006" key="5">
    <source>
        <dbReference type="Google" id="ProtNLM"/>
    </source>
</evidence>
<dbReference type="RefSeq" id="WP_177179272.1">
    <property type="nucleotide sequence ID" value="NZ_FOJB01000001.1"/>
</dbReference>
<reference evidence="3 4" key="1">
    <citation type="submission" date="2016-10" db="EMBL/GenBank/DDBJ databases">
        <authorList>
            <person name="de Groot N.N."/>
        </authorList>
    </citation>
    <scope>NUCLEOTIDE SEQUENCE [LARGE SCALE GENOMIC DNA]</scope>
    <source>
        <strain evidence="3 4">DSM 29439</strain>
    </source>
</reference>
<gene>
    <name evidence="3" type="ORF">SAMN05444851_0408</name>
</gene>
<evidence type="ECO:0000256" key="1">
    <source>
        <dbReference type="SAM" id="Phobius"/>
    </source>
</evidence>
<organism evidence="3 4">
    <name type="scientific">Aliiroseovarius sediminilitoris</name>
    <dbReference type="NCBI Taxonomy" id="1173584"/>
    <lineage>
        <taxon>Bacteria</taxon>
        <taxon>Pseudomonadati</taxon>
        <taxon>Pseudomonadota</taxon>
        <taxon>Alphaproteobacteria</taxon>
        <taxon>Rhodobacterales</taxon>
        <taxon>Paracoccaceae</taxon>
        <taxon>Aliiroseovarius</taxon>
    </lineage>
</organism>
<feature type="chain" id="PRO_5011531822" description="LPXTG-motif cell wall anchor domain-containing protein" evidence="2">
    <location>
        <begin position="17"/>
        <end position="56"/>
    </location>
</feature>
<dbReference type="AlphaFoldDB" id="A0A1I0MY66"/>
<feature type="signal peptide" evidence="2">
    <location>
        <begin position="1"/>
        <end position="16"/>
    </location>
</feature>
<accession>A0A1I0MY66</accession>
<feature type="transmembrane region" description="Helical" evidence="1">
    <location>
        <begin position="28"/>
        <end position="47"/>
    </location>
</feature>
<keyword evidence="1" id="KW-0812">Transmembrane</keyword>